<keyword evidence="10" id="KW-1185">Reference proteome</keyword>
<dbReference type="Proteomes" id="UP000027981">
    <property type="component" value="Chromosome"/>
</dbReference>
<dbReference type="CDD" id="cd06261">
    <property type="entry name" value="TM_PBP2"/>
    <property type="match status" value="1"/>
</dbReference>
<dbReference type="HOGENOM" id="CLU_016047_1_2_2"/>
<dbReference type="GO" id="GO:0005886">
    <property type="term" value="C:plasma membrane"/>
    <property type="evidence" value="ECO:0007669"/>
    <property type="project" value="UniProtKB-SubCell"/>
</dbReference>
<gene>
    <name evidence="9" type="ORF">PAP_05125</name>
</gene>
<keyword evidence="2 7" id="KW-0813">Transport</keyword>
<dbReference type="Gene3D" id="1.10.3720.10">
    <property type="entry name" value="MetI-like"/>
    <property type="match status" value="1"/>
</dbReference>
<feature type="domain" description="ABC transmembrane type-1" evidence="8">
    <location>
        <begin position="78"/>
        <end position="269"/>
    </location>
</feature>
<evidence type="ECO:0000256" key="1">
    <source>
        <dbReference type="ARBA" id="ARBA00004651"/>
    </source>
</evidence>
<keyword evidence="4 7" id="KW-0812">Transmembrane</keyword>
<evidence type="ECO:0000313" key="10">
    <source>
        <dbReference type="Proteomes" id="UP000027981"/>
    </source>
</evidence>
<feature type="transmembrane region" description="Helical" evidence="7">
    <location>
        <begin position="20"/>
        <end position="40"/>
    </location>
</feature>
<dbReference type="EMBL" id="CP006019">
    <property type="protein sequence ID" value="AIF69436.1"/>
    <property type="molecule type" value="Genomic_DNA"/>
</dbReference>
<dbReference type="PANTHER" id="PTHR43744:SF4">
    <property type="entry name" value="OSMOPROTECTIVE COMPOUNDS UPTAKE PERMEASE PROTEIN GGTD"/>
    <property type="match status" value="1"/>
</dbReference>
<evidence type="ECO:0000313" key="9">
    <source>
        <dbReference type="EMBL" id="AIF69436.1"/>
    </source>
</evidence>
<proteinExistence type="inferred from homology"/>
<dbReference type="SUPFAM" id="SSF161098">
    <property type="entry name" value="MetI-like"/>
    <property type="match status" value="1"/>
</dbReference>
<feature type="transmembrane region" description="Helical" evidence="7">
    <location>
        <begin position="190"/>
        <end position="215"/>
    </location>
</feature>
<evidence type="ECO:0000256" key="4">
    <source>
        <dbReference type="ARBA" id="ARBA00022692"/>
    </source>
</evidence>
<evidence type="ECO:0000256" key="6">
    <source>
        <dbReference type="ARBA" id="ARBA00023136"/>
    </source>
</evidence>
<dbReference type="RefSeq" id="WP_048164994.1">
    <property type="nucleotide sequence ID" value="NZ_CP006019.1"/>
</dbReference>
<evidence type="ECO:0000256" key="7">
    <source>
        <dbReference type="RuleBase" id="RU363032"/>
    </source>
</evidence>
<sequence>MTSKNLISYKLRKSIISNLIAWIFGLIWLIPFLGVLMASIRPFKEILYGWWNFDELHLSLQNFINALNHPMFPMKDGLLNSLTIAVPSTIVPLIIAALAAYAFARYSFPIKTYLFAFIVFLLAVPQQMTVVPLYFLLRNMHLLNTFRGLILVHSAWGLAWIIFFMRNYFSLLPVDVEEAAKIDGASDFKIFYKIVLPMALPGLISAAILQFTWVWSDFFLALVFLQNPSRYVATQRLPLLRGQYFVDWSLLSAASILVMIVPLFVYAVFQKYYISGMIGWSTEK</sequence>
<keyword evidence="6 7" id="KW-0472">Membrane</keyword>
<reference evidence="10" key="1">
    <citation type="submission" date="2013-06" db="EMBL/GenBank/DDBJ databases">
        <title>Complete Genome Sequence of Hyperthermophilic Palaeococcus pacificus DY20341T, Isolated from a Deep-Sea Hydrothermal Sediments.</title>
        <authorList>
            <person name="Zeng X."/>
            <person name="Shao Z."/>
        </authorList>
    </citation>
    <scope>NUCLEOTIDE SEQUENCE [LARGE SCALE GENOMIC DNA]</scope>
    <source>
        <strain evidence="10">DY20341</strain>
    </source>
</reference>
<dbReference type="GeneID" id="24842149"/>
<organism evidence="9 10">
    <name type="scientific">Palaeococcus pacificus DY20341</name>
    <dbReference type="NCBI Taxonomy" id="1343739"/>
    <lineage>
        <taxon>Archaea</taxon>
        <taxon>Methanobacteriati</taxon>
        <taxon>Methanobacteriota</taxon>
        <taxon>Thermococci</taxon>
        <taxon>Thermococcales</taxon>
        <taxon>Thermococcaceae</taxon>
        <taxon>Palaeococcus</taxon>
    </lineage>
</organism>
<feature type="transmembrane region" description="Helical" evidence="7">
    <location>
        <begin position="248"/>
        <end position="269"/>
    </location>
</feature>
<dbReference type="InterPro" id="IPR035906">
    <property type="entry name" value="MetI-like_sf"/>
</dbReference>
<dbReference type="STRING" id="1343739.PAP_05125"/>
<dbReference type="PROSITE" id="PS50928">
    <property type="entry name" value="ABC_TM1"/>
    <property type="match status" value="1"/>
</dbReference>
<name>A0A075LTI6_9EURY</name>
<feature type="transmembrane region" description="Helical" evidence="7">
    <location>
        <begin position="78"/>
        <end position="101"/>
    </location>
</feature>
<dbReference type="eggNOG" id="arCOG00159">
    <property type="taxonomic scope" value="Archaea"/>
</dbReference>
<accession>A0A075LTI6</accession>
<dbReference type="PANTHER" id="PTHR43744">
    <property type="entry name" value="ABC TRANSPORTER PERMEASE PROTEIN MG189-RELATED-RELATED"/>
    <property type="match status" value="1"/>
</dbReference>
<feature type="transmembrane region" description="Helical" evidence="7">
    <location>
        <begin position="149"/>
        <end position="169"/>
    </location>
</feature>
<dbReference type="InterPro" id="IPR000515">
    <property type="entry name" value="MetI-like"/>
</dbReference>
<keyword evidence="3" id="KW-1003">Cell membrane</keyword>
<dbReference type="Pfam" id="PF00528">
    <property type="entry name" value="BPD_transp_1"/>
    <property type="match status" value="1"/>
</dbReference>
<reference evidence="9 10" key="2">
    <citation type="journal article" date="2015" name="Genome Announc.">
        <title>Complete Genome Sequence of Hyperthermophilic Piezophilic Archaeon Palaeococcus pacificus DY20341T, Isolated from Deep-Sea Hydrothermal Sediments.</title>
        <authorList>
            <person name="Zeng X."/>
            <person name="Jebbar M."/>
            <person name="Shao Z."/>
        </authorList>
    </citation>
    <scope>NUCLEOTIDE SEQUENCE [LARGE SCALE GENOMIC DNA]</scope>
    <source>
        <strain evidence="9 10">DY20341</strain>
    </source>
</reference>
<dbReference type="KEGG" id="ppac:PAP_05125"/>
<feature type="transmembrane region" description="Helical" evidence="7">
    <location>
        <begin position="113"/>
        <end position="137"/>
    </location>
</feature>
<keyword evidence="5 7" id="KW-1133">Transmembrane helix</keyword>
<dbReference type="AlphaFoldDB" id="A0A075LTI6"/>
<comment type="similarity">
    <text evidence="7">Belongs to the binding-protein-dependent transport system permease family.</text>
</comment>
<comment type="subcellular location">
    <subcellularLocation>
        <location evidence="1 7">Cell membrane</location>
        <topology evidence="1 7">Multi-pass membrane protein</topology>
    </subcellularLocation>
</comment>
<dbReference type="OrthoDB" id="97781at2157"/>
<evidence type="ECO:0000256" key="3">
    <source>
        <dbReference type="ARBA" id="ARBA00022475"/>
    </source>
</evidence>
<dbReference type="GO" id="GO:0055085">
    <property type="term" value="P:transmembrane transport"/>
    <property type="evidence" value="ECO:0007669"/>
    <property type="project" value="InterPro"/>
</dbReference>
<protein>
    <submittedName>
        <fullName evidence="9">ABC transporter permease</fullName>
    </submittedName>
</protein>
<evidence type="ECO:0000259" key="8">
    <source>
        <dbReference type="PROSITE" id="PS50928"/>
    </source>
</evidence>
<evidence type="ECO:0000256" key="5">
    <source>
        <dbReference type="ARBA" id="ARBA00022989"/>
    </source>
</evidence>
<evidence type="ECO:0000256" key="2">
    <source>
        <dbReference type="ARBA" id="ARBA00022448"/>
    </source>
</evidence>